<organism evidence="1 2">
    <name type="scientific">Corynebacterium hiratae</name>
    <dbReference type="NCBI Taxonomy" id="3139423"/>
    <lineage>
        <taxon>Bacteria</taxon>
        <taxon>Bacillati</taxon>
        <taxon>Actinomycetota</taxon>
        <taxon>Actinomycetes</taxon>
        <taxon>Mycobacteriales</taxon>
        <taxon>Corynebacteriaceae</taxon>
        <taxon>Corynebacterium</taxon>
    </lineage>
</organism>
<protein>
    <submittedName>
        <fullName evidence="1">Uncharacterized protein</fullName>
    </submittedName>
</protein>
<sequence length="93" mass="10745">MAVYMGGKKVKELYYNGKKVKEAWYGGKKVFAASGIRAWSRIGSYELWEKVHHQGFVFECQQAHKASSSTEPGYGWDSWSYWKQLGYAYEFGV</sequence>
<accession>A0A553FRF6</accession>
<dbReference type="Proteomes" id="UP000320443">
    <property type="component" value="Unassembled WGS sequence"/>
</dbReference>
<reference evidence="1 2" key="1">
    <citation type="submission" date="2019-07" db="EMBL/GenBank/DDBJ databases">
        <title>Draft genome of C. aurimucosum strain 2274.</title>
        <authorList>
            <person name="Pacheco L.G.C."/>
            <person name="Aguiar E.R.G.R."/>
            <person name="Santos C.S."/>
            <person name="Rocha D.J.P.G."/>
            <person name="Sant'Anna L.O."/>
            <person name="Mattos-Guaraldi A.L."/>
            <person name="Santos L.S."/>
        </authorList>
    </citation>
    <scope>NUCLEOTIDE SEQUENCE [LARGE SCALE GENOMIC DNA]</scope>
    <source>
        <strain evidence="1 2">2274</strain>
    </source>
</reference>
<dbReference type="EMBL" id="VKDK01000020">
    <property type="protein sequence ID" value="TRX59813.1"/>
    <property type="molecule type" value="Genomic_DNA"/>
</dbReference>
<evidence type="ECO:0000313" key="1">
    <source>
        <dbReference type="EMBL" id="TRX59813.1"/>
    </source>
</evidence>
<keyword evidence="2" id="KW-1185">Reference proteome</keyword>
<proteinExistence type="predicted"/>
<gene>
    <name evidence="1" type="ORF">FNY97_10505</name>
</gene>
<evidence type="ECO:0000313" key="2">
    <source>
        <dbReference type="Proteomes" id="UP000320443"/>
    </source>
</evidence>
<comment type="caution">
    <text evidence="1">The sequence shown here is derived from an EMBL/GenBank/DDBJ whole genome shotgun (WGS) entry which is preliminary data.</text>
</comment>
<dbReference type="AlphaFoldDB" id="A0A553FRF6"/>
<name>A0A553FRF6_9CORY</name>
<dbReference type="RefSeq" id="WP_144013862.1">
    <property type="nucleotide sequence ID" value="NZ_VKDK01000020.1"/>
</dbReference>